<dbReference type="AlphaFoldDB" id="A0A975B3P7"/>
<dbReference type="KEGG" id="dli:dnl_04440"/>
<feature type="compositionally biased region" description="Low complexity" evidence="1">
    <location>
        <begin position="155"/>
        <end position="166"/>
    </location>
</feature>
<gene>
    <name evidence="3" type="ORF">dnl_04440</name>
</gene>
<proteinExistence type="predicted"/>
<dbReference type="RefSeq" id="WP_207690114.1">
    <property type="nucleotide sequence ID" value="NZ_CP061799.1"/>
</dbReference>
<dbReference type="Proteomes" id="UP000663720">
    <property type="component" value="Chromosome"/>
</dbReference>
<dbReference type="SUPFAM" id="SSF158682">
    <property type="entry name" value="TerB-like"/>
    <property type="match status" value="1"/>
</dbReference>
<evidence type="ECO:0000313" key="3">
    <source>
        <dbReference type="EMBL" id="QTA78227.1"/>
    </source>
</evidence>
<name>A0A975B3P7_9BACT</name>
<keyword evidence="4" id="KW-1185">Reference proteome</keyword>
<evidence type="ECO:0000256" key="1">
    <source>
        <dbReference type="SAM" id="MobiDB-lite"/>
    </source>
</evidence>
<feature type="domain" description="Co-chaperone DjlA N-terminal" evidence="2">
    <location>
        <begin position="33"/>
        <end position="150"/>
    </location>
</feature>
<dbReference type="CDD" id="cd07176">
    <property type="entry name" value="terB"/>
    <property type="match status" value="1"/>
</dbReference>
<evidence type="ECO:0000313" key="4">
    <source>
        <dbReference type="Proteomes" id="UP000663720"/>
    </source>
</evidence>
<dbReference type="Gene3D" id="1.10.3680.10">
    <property type="entry name" value="TerB-like"/>
    <property type="match status" value="1"/>
</dbReference>
<protein>
    <submittedName>
        <fullName evidence="3">Tellurite resistance protein, TerB-like</fullName>
    </submittedName>
</protein>
<evidence type="ECO:0000259" key="2">
    <source>
        <dbReference type="Pfam" id="PF05099"/>
    </source>
</evidence>
<sequence>MGFLDNVKRWTQEKSAELQAGVKKFKNKDFLAATTAGCAMVAFADGVVQPEEKAKMAGFIERNDALKVFDIRQVIDSFEKYVKGFEFDYAIGKGEALKAIAKIKKDPDAARLLVRVCCSIGAADNDFDNNEKRVVIEICRELGIDPAEFDLNPDSLKSGSAGGIKSKSSDDGMPDWMRR</sequence>
<feature type="region of interest" description="Disordered" evidence="1">
    <location>
        <begin position="153"/>
        <end position="179"/>
    </location>
</feature>
<dbReference type="EMBL" id="CP061799">
    <property type="protein sequence ID" value="QTA78227.1"/>
    <property type="molecule type" value="Genomic_DNA"/>
</dbReference>
<organism evidence="3 4">
    <name type="scientific">Desulfonema limicola</name>
    <dbReference type="NCBI Taxonomy" id="45656"/>
    <lineage>
        <taxon>Bacteria</taxon>
        <taxon>Pseudomonadati</taxon>
        <taxon>Thermodesulfobacteriota</taxon>
        <taxon>Desulfobacteria</taxon>
        <taxon>Desulfobacterales</taxon>
        <taxon>Desulfococcaceae</taxon>
        <taxon>Desulfonema</taxon>
    </lineage>
</organism>
<dbReference type="Pfam" id="PF05099">
    <property type="entry name" value="TerB"/>
    <property type="match status" value="1"/>
</dbReference>
<accession>A0A975B3P7</accession>
<reference evidence="3" key="1">
    <citation type="journal article" date="2021" name="Microb. Physiol.">
        <title>Proteogenomic Insights into the Physiology of Marine, Sulfate-Reducing, Filamentous Desulfonema limicola and Desulfonema magnum.</title>
        <authorList>
            <person name="Schnaars V."/>
            <person name="Wohlbrand L."/>
            <person name="Scheve S."/>
            <person name="Hinrichs C."/>
            <person name="Reinhardt R."/>
            <person name="Rabus R."/>
        </authorList>
    </citation>
    <scope>NUCLEOTIDE SEQUENCE</scope>
    <source>
        <strain evidence="3">5ac10</strain>
    </source>
</reference>
<dbReference type="InterPro" id="IPR029024">
    <property type="entry name" value="TerB-like"/>
</dbReference>
<dbReference type="InterPro" id="IPR007791">
    <property type="entry name" value="DjlA_N"/>
</dbReference>